<evidence type="ECO:0000313" key="1">
    <source>
        <dbReference type="EMBL" id="MDQ0675933.1"/>
    </source>
</evidence>
<name>A0ABU0PPR1_9MICC</name>
<evidence type="ECO:0000313" key="2">
    <source>
        <dbReference type="Proteomes" id="UP001236806"/>
    </source>
</evidence>
<dbReference type="EMBL" id="JAUSXB010000001">
    <property type="protein sequence ID" value="MDQ0675933.1"/>
    <property type="molecule type" value="Genomic_DNA"/>
</dbReference>
<sequence>MTASGSRLLEEARPVHDATLEGALGEALDIPELAPLVDALPQLHASA</sequence>
<keyword evidence="2" id="KW-1185">Reference proteome</keyword>
<gene>
    <name evidence="1" type="ORF">QFZ36_003494</name>
</gene>
<dbReference type="Proteomes" id="UP001236806">
    <property type="component" value="Unassembled WGS sequence"/>
</dbReference>
<protein>
    <submittedName>
        <fullName evidence="1">Uncharacterized protein</fullName>
    </submittedName>
</protein>
<organism evidence="1 2">
    <name type="scientific">Pseudarthrobacter siccitolerans</name>
    <dbReference type="NCBI Taxonomy" id="861266"/>
    <lineage>
        <taxon>Bacteria</taxon>
        <taxon>Bacillati</taxon>
        <taxon>Actinomycetota</taxon>
        <taxon>Actinomycetes</taxon>
        <taxon>Micrococcales</taxon>
        <taxon>Micrococcaceae</taxon>
        <taxon>Pseudarthrobacter</taxon>
    </lineage>
</organism>
<accession>A0ABU0PPR1</accession>
<comment type="caution">
    <text evidence="1">The sequence shown here is derived from an EMBL/GenBank/DDBJ whole genome shotgun (WGS) entry which is preliminary data.</text>
</comment>
<reference evidence="1 2" key="1">
    <citation type="submission" date="2023-07" db="EMBL/GenBank/DDBJ databases">
        <title>Comparative genomics of wheat-associated soil bacteria to identify genetic determinants of phenazine resistance.</title>
        <authorList>
            <person name="Mouncey N."/>
        </authorList>
    </citation>
    <scope>NUCLEOTIDE SEQUENCE [LARGE SCALE GENOMIC DNA]</scope>
    <source>
        <strain evidence="1 2">W1I3</strain>
    </source>
</reference>
<proteinExistence type="predicted"/>